<evidence type="ECO:0008006" key="4">
    <source>
        <dbReference type="Google" id="ProtNLM"/>
    </source>
</evidence>
<name>A0ABX8LH89_9BACT</name>
<reference evidence="2 3" key="1">
    <citation type="submission" date="2021-06" db="EMBL/GenBank/DDBJ databases">
        <title>Gemonas diversity in paddy soil.</title>
        <authorList>
            <person name="Liu G."/>
        </authorList>
    </citation>
    <scope>NUCLEOTIDE SEQUENCE [LARGE SCALE GENOMIC DNA]</scope>
    <source>
        <strain evidence="2 3">RG2</strain>
    </source>
</reference>
<gene>
    <name evidence="2" type="ORF">KP001_02315</name>
</gene>
<dbReference type="RefSeq" id="WP_217287985.1">
    <property type="nucleotide sequence ID" value="NZ_CP077683.1"/>
</dbReference>
<keyword evidence="3" id="KW-1185">Reference proteome</keyword>
<accession>A0ABX8LH89</accession>
<dbReference type="Proteomes" id="UP000683559">
    <property type="component" value="Chromosome"/>
</dbReference>
<organism evidence="2 3">
    <name type="scientific">Geomonas subterranea</name>
    <dbReference type="NCBI Taxonomy" id="2847989"/>
    <lineage>
        <taxon>Bacteria</taxon>
        <taxon>Pseudomonadati</taxon>
        <taxon>Thermodesulfobacteriota</taxon>
        <taxon>Desulfuromonadia</taxon>
        <taxon>Geobacterales</taxon>
        <taxon>Geobacteraceae</taxon>
        <taxon>Geomonas</taxon>
    </lineage>
</organism>
<evidence type="ECO:0000313" key="3">
    <source>
        <dbReference type="Proteomes" id="UP000683559"/>
    </source>
</evidence>
<sequence>MSTAARLYPLFLLFILFLISGCGGSGSGAATTDVSGTVFAGPVTGATLVVKDPGGAVVAGPFTVSSSDGSFRVPVPTSSLRGALIFQATGGTYTDEATGTTGVPLGAFSAYAAPGAASAAPVTIDPASTIVQQLVARGSSLAAATRAFENAFGFTPDSSTAPAFANVSSSAATPSRLAGVHAAYFSQLTKDLALAPERQSELVAALADDLADGTLDGRVGSLAVSTSSGTVLPEDIAVRFAAAAVNYLSSQNNKSRLAADKIEAPVCGTISITASYRVEYLAPAGGDLAGKDTFRFKVTKRSDGSAATGLAYGVVLSPLMVMGTMSGATTWPNAVVETGTPGTYAGTVYYSMATSGMNMYWRLRIDIGSESAVFYPKVAALPAGNTVSAKLSNNADKVGAGNRTYRIWRDSLTPASDGRYDLKVFVSSTDAGYAQPVFPGQQWSAPQMSLTAVELAISGDGSNWTPLSAEGTSGRYVAAALSLAPGSTSRYYLRLRINGSTYTTNGGTPDGNANPTLSNGFASFSVTP</sequence>
<dbReference type="EMBL" id="CP077683">
    <property type="protein sequence ID" value="QXE91400.1"/>
    <property type="molecule type" value="Genomic_DNA"/>
</dbReference>
<evidence type="ECO:0000256" key="1">
    <source>
        <dbReference type="SAM" id="MobiDB-lite"/>
    </source>
</evidence>
<evidence type="ECO:0000313" key="2">
    <source>
        <dbReference type="EMBL" id="QXE91400.1"/>
    </source>
</evidence>
<protein>
    <recommendedName>
        <fullName evidence="4">Carboxypeptidase regulatory-like domain-containing protein</fullName>
    </recommendedName>
</protein>
<dbReference type="PROSITE" id="PS51257">
    <property type="entry name" value="PROKAR_LIPOPROTEIN"/>
    <property type="match status" value="1"/>
</dbReference>
<feature type="region of interest" description="Disordered" evidence="1">
    <location>
        <begin position="503"/>
        <end position="528"/>
    </location>
</feature>
<proteinExistence type="predicted"/>